<dbReference type="AlphaFoldDB" id="A0A9K3GRF6"/>
<sequence length="52" mass="5690">MTDVEYFENVAETARFVVERLGACDVCLVLGSGLGDFADVAFGDDKLVLKYK</sequence>
<feature type="non-terminal residue" evidence="1">
    <location>
        <position position="52"/>
    </location>
</feature>
<accession>A0A9K3GRF6</accession>
<name>A0A9K3GRF6_9EUKA</name>
<gene>
    <name evidence="1" type="ORF">KIPB_016173</name>
</gene>
<dbReference type="EMBL" id="BDIP01009652">
    <property type="protein sequence ID" value="GIQ92413.1"/>
    <property type="molecule type" value="Genomic_DNA"/>
</dbReference>
<comment type="caution">
    <text evidence="1">The sequence shown here is derived from an EMBL/GenBank/DDBJ whole genome shotgun (WGS) entry which is preliminary data.</text>
</comment>
<organism evidence="1 2">
    <name type="scientific">Kipferlia bialata</name>
    <dbReference type="NCBI Taxonomy" id="797122"/>
    <lineage>
        <taxon>Eukaryota</taxon>
        <taxon>Metamonada</taxon>
        <taxon>Carpediemonas-like organisms</taxon>
        <taxon>Kipferlia</taxon>
    </lineage>
</organism>
<reference evidence="1 2" key="1">
    <citation type="journal article" date="2018" name="PLoS ONE">
        <title>The draft genome of Kipferlia bialata reveals reductive genome evolution in fornicate parasites.</title>
        <authorList>
            <person name="Tanifuji G."/>
            <person name="Takabayashi S."/>
            <person name="Kume K."/>
            <person name="Takagi M."/>
            <person name="Nakayama T."/>
            <person name="Kamikawa R."/>
            <person name="Inagaki Y."/>
            <person name="Hashimoto T."/>
        </authorList>
    </citation>
    <scope>NUCLEOTIDE SEQUENCE [LARGE SCALE GENOMIC DNA]</scope>
    <source>
        <strain evidence="1">NY0173</strain>
    </source>
</reference>
<keyword evidence="2" id="KW-1185">Reference proteome</keyword>
<evidence type="ECO:0000313" key="2">
    <source>
        <dbReference type="Proteomes" id="UP000265618"/>
    </source>
</evidence>
<evidence type="ECO:0000313" key="1">
    <source>
        <dbReference type="EMBL" id="GIQ92413.1"/>
    </source>
</evidence>
<proteinExistence type="predicted"/>
<dbReference type="Proteomes" id="UP000265618">
    <property type="component" value="Unassembled WGS sequence"/>
</dbReference>
<protein>
    <submittedName>
        <fullName evidence="1">Uncharacterized protein</fullName>
    </submittedName>
</protein>